<dbReference type="PANTHER" id="PTHR36985:SF1">
    <property type="entry name" value="TRANSLOCATION AND ASSEMBLY MODULE SUBUNIT TAMB"/>
    <property type="match status" value="1"/>
</dbReference>
<evidence type="ECO:0000256" key="3">
    <source>
        <dbReference type="ARBA" id="ARBA00022989"/>
    </source>
</evidence>
<proteinExistence type="predicted"/>
<sequence>MDKVKQYILGFAIGVSALVLALAIILAVVLNSGSLDQLVKQRVIDYFNGEFQGKLRIEKIDLLFPSKITLHKPELYRKNVDKPDISAEKLIVNLNVLRLLSSTSSITLHSLKADSLFFHLERYSDGKTNIEDIFAPRKAAVTETPTLERFQCDNLEIYNCSAEYLDFKNKGKEPDRLDIENINFRGKRFRYSHQNISGIVREIQFYVPQSNFQLREGSAKLSFTNKRVEILDLKAKTSKSDAVLSMGLYEFDIFSSEHAEQHANSLAMLSVVSAAVHTDDLELFLPENPLPSGLYRISGNAEGRLRKIDIDNAVLSHKNSTLKLKGELLNLNQPEFLGFRLETDSSRISRGFLQAAITDTTLKSLVKPAGDLEVSGYGQGNMNELYTELSIGTEAGDARVSLQTEITENTPASYNGEFAFQNFDFHRFLVEDTTTASGITCTGTFSGSGLSPQPLEAAVSIDFQDSYWQQQELTEGNIVLTYKNNVLTTGCSISEGNTNVSLNGKIDWSSEVPFYEGNGSAANIDLSKILSSEKVRSNLTFSARLRGEHFDPEKLNGNISILFNESTVNDYKFRNGSELTFQITQKSPISRVNLKSDFLDFSAEGQYTFREFLAGINLTTLSATREIAKNNIWSTTLPDPAAESIEKDFSADYTLTVRDISPLAVFFPLEKYELSGKASGKSYRSNDNLHFTSSINIEKLGHETAFSVDNTTITIAAEYNDTGFIRTSVEAKASILQTGWHNIEQLSLKADYGNSGVRTRLELGVPDIQRLLSADIAATRNGNLYNVTLNDFSVTDPGGNGWTANKGAKLDIGRNYSRLYELKARNREQAITCNGLLSNELTGLFECSIENLDLEELQIFFPEATLQGSISSSLRISGSSNAKTATLKLTGQNLAYDDVIIGSINLQASHKGQRLNAEFTTGRMSPEPLNDLEGNASIPLRINWFPLEYSIPENQPVSASCSSDHLSAEILELLLPFFDTAEGTIPAKLTVKGATPKPDIYFSAELMDTEITVTPTETVYRLSGSIVITPQKADFRKITIQDAVGGTGRISGSVGIENLEATTIDFVASFENLLLFNKQDKKDETSFGTITGTSDKVRFYGEVSQPILTGNLLITDANFTLYRTGSNESAKYIGVERFVTFVPRHPESVDPADAEDPSELETPEFYYTLIDIIQIQNLKLQSGAPLKYNMIFDRTRSEQLETTLQNFSLIVNKNQQSYRLFGSVNISSGKYRFSNSNFDLEDGGRIAWNNVDIRDGVMENLFGRKFVNASNAQTGESDNVRLLLAIQGTLNNPDVQMGYYLNDDSQPYSSENMIGNQSSKIDPNAELNVVSLLLTKQWYARPGSQGSLGSVPFSSVGLSAGTGLLSSQISRFVEDFAGFESFSVNVGLDDQGSLSGLEFSLAFLVPGTGGKVRFIGTGSSPDIGKTALFDYYGNSQQLEYRVTPKLFFEAYRSYGLFGNDVTTTNLLEPQETYGVSLSYRERFYNWEQFWDRVLGTGKEK</sequence>
<feature type="transmembrane region" description="Helical" evidence="5">
    <location>
        <begin position="7"/>
        <end position="30"/>
    </location>
</feature>
<reference evidence="8" key="1">
    <citation type="submission" date="2017-10" db="EMBL/GenBank/DDBJ databases">
        <authorList>
            <person name="Gaisin V.A."/>
            <person name="Rysina M.S."/>
            <person name="Grouzdev D.S."/>
        </authorList>
    </citation>
    <scope>NUCLEOTIDE SEQUENCE [LARGE SCALE GENOMIC DNA]</scope>
    <source>
        <strain evidence="8">V1</strain>
    </source>
</reference>
<evidence type="ECO:0000313" key="8">
    <source>
        <dbReference type="Proteomes" id="UP000246278"/>
    </source>
</evidence>
<dbReference type="GO" id="GO:0005886">
    <property type="term" value="C:plasma membrane"/>
    <property type="evidence" value="ECO:0007669"/>
    <property type="project" value="InterPro"/>
</dbReference>
<keyword evidence="3 5" id="KW-1133">Transmembrane helix</keyword>
<evidence type="ECO:0000259" key="6">
    <source>
        <dbReference type="Pfam" id="PF04357"/>
    </source>
</evidence>
<dbReference type="InterPro" id="IPR007452">
    <property type="entry name" value="TamB_C"/>
</dbReference>
<dbReference type="Pfam" id="PF04357">
    <property type="entry name" value="TamB"/>
    <property type="match status" value="1"/>
</dbReference>
<accession>A0A317T6L8</accession>
<evidence type="ECO:0000256" key="5">
    <source>
        <dbReference type="SAM" id="Phobius"/>
    </source>
</evidence>
<keyword evidence="8" id="KW-1185">Reference proteome</keyword>
<dbReference type="OrthoDB" id="9811276at2"/>
<gene>
    <name evidence="7" type="ORF">CR164_04970</name>
</gene>
<name>A0A317T6L8_9CHLB</name>
<comment type="subcellular location">
    <subcellularLocation>
        <location evidence="1">Membrane</location>
        <topology evidence="1">Single-pass membrane protein</topology>
    </subcellularLocation>
</comment>
<organism evidence="7 8">
    <name type="scientific">Prosthecochloris marina</name>
    <dbReference type="NCBI Taxonomy" id="2017681"/>
    <lineage>
        <taxon>Bacteria</taxon>
        <taxon>Pseudomonadati</taxon>
        <taxon>Chlorobiota</taxon>
        <taxon>Chlorobiia</taxon>
        <taxon>Chlorobiales</taxon>
        <taxon>Chlorobiaceae</taxon>
        <taxon>Prosthecochloris</taxon>
    </lineage>
</organism>
<evidence type="ECO:0000313" key="7">
    <source>
        <dbReference type="EMBL" id="PWW82359.1"/>
    </source>
</evidence>
<feature type="domain" description="Translocation and assembly module TamB C-terminal" evidence="6">
    <location>
        <begin position="1038"/>
        <end position="1483"/>
    </location>
</feature>
<evidence type="ECO:0000256" key="1">
    <source>
        <dbReference type="ARBA" id="ARBA00004167"/>
    </source>
</evidence>
<evidence type="ECO:0000256" key="2">
    <source>
        <dbReference type="ARBA" id="ARBA00022692"/>
    </source>
</evidence>
<comment type="caution">
    <text evidence="7">The sequence shown here is derived from an EMBL/GenBank/DDBJ whole genome shotgun (WGS) entry which is preliminary data.</text>
</comment>
<dbReference type="GO" id="GO:0009306">
    <property type="term" value="P:protein secretion"/>
    <property type="evidence" value="ECO:0007669"/>
    <property type="project" value="InterPro"/>
</dbReference>
<dbReference type="PANTHER" id="PTHR36985">
    <property type="entry name" value="TRANSLOCATION AND ASSEMBLY MODULE SUBUNIT TAMB"/>
    <property type="match status" value="1"/>
</dbReference>
<evidence type="ECO:0000256" key="4">
    <source>
        <dbReference type="ARBA" id="ARBA00023136"/>
    </source>
</evidence>
<protein>
    <submittedName>
        <fullName evidence="7">DUF490 domain-containing protein</fullName>
    </submittedName>
</protein>
<keyword evidence="2 5" id="KW-0812">Transmembrane</keyword>
<keyword evidence="4 5" id="KW-0472">Membrane</keyword>
<dbReference type="EMBL" id="PDNZ01000003">
    <property type="protein sequence ID" value="PWW82359.1"/>
    <property type="molecule type" value="Genomic_DNA"/>
</dbReference>
<dbReference type="Proteomes" id="UP000246278">
    <property type="component" value="Unassembled WGS sequence"/>
</dbReference>
<dbReference type="RefSeq" id="WP_110022832.1">
    <property type="nucleotide sequence ID" value="NZ_PDNZ01000003.1"/>
</dbReference>